<keyword evidence="2" id="KW-1185">Reference proteome</keyword>
<dbReference type="Proteomes" id="UP001196413">
    <property type="component" value="Unassembled WGS sequence"/>
</dbReference>
<accession>A0AAD5R113</accession>
<proteinExistence type="predicted"/>
<evidence type="ECO:0000313" key="2">
    <source>
        <dbReference type="Proteomes" id="UP001196413"/>
    </source>
</evidence>
<comment type="caution">
    <text evidence="1">The sequence shown here is derived from an EMBL/GenBank/DDBJ whole genome shotgun (WGS) entry which is preliminary data.</text>
</comment>
<dbReference type="AlphaFoldDB" id="A0AAD5R113"/>
<dbReference type="EMBL" id="JAHQIW010005898">
    <property type="protein sequence ID" value="KAJ1367437.1"/>
    <property type="molecule type" value="Genomic_DNA"/>
</dbReference>
<sequence>MNVRKKNGWELKHMVTCGHSENIIWTQSLTFLSKNRICMRSDISILISRNDASRRFASAIA</sequence>
<protein>
    <submittedName>
        <fullName evidence="1">Uncharacterized protein</fullName>
    </submittedName>
</protein>
<gene>
    <name evidence="1" type="ORF">KIN20_028347</name>
</gene>
<reference evidence="1" key="1">
    <citation type="submission" date="2021-06" db="EMBL/GenBank/DDBJ databases">
        <title>Parelaphostrongylus tenuis whole genome reference sequence.</title>
        <authorList>
            <person name="Garwood T.J."/>
            <person name="Larsen P.A."/>
            <person name="Fountain-Jones N.M."/>
            <person name="Garbe J.R."/>
            <person name="Macchietto M.G."/>
            <person name="Kania S.A."/>
            <person name="Gerhold R.W."/>
            <person name="Richards J.E."/>
            <person name="Wolf T.M."/>
        </authorList>
    </citation>
    <scope>NUCLEOTIDE SEQUENCE</scope>
    <source>
        <strain evidence="1">MNPRO001-30</strain>
        <tissue evidence="1">Meninges</tissue>
    </source>
</reference>
<evidence type="ECO:0000313" key="1">
    <source>
        <dbReference type="EMBL" id="KAJ1367437.1"/>
    </source>
</evidence>
<name>A0AAD5R113_PARTN</name>
<organism evidence="1 2">
    <name type="scientific">Parelaphostrongylus tenuis</name>
    <name type="common">Meningeal worm</name>
    <dbReference type="NCBI Taxonomy" id="148309"/>
    <lineage>
        <taxon>Eukaryota</taxon>
        <taxon>Metazoa</taxon>
        <taxon>Ecdysozoa</taxon>
        <taxon>Nematoda</taxon>
        <taxon>Chromadorea</taxon>
        <taxon>Rhabditida</taxon>
        <taxon>Rhabditina</taxon>
        <taxon>Rhabditomorpha</taxon>
        <taxon>Strongyloidea</taxon>
        <taxon>Metastrongylidae</taxon>
        <taxon>Parelaphostrongylus</taxon>
    </lineage>
</organism>